<reference evidence="2" key="1">
    <citation type="journal article" date="2013" name="Proc. Natl. Acad. Sci. U.S.A.">
        <title>Mapping gene clusters within arrayed metagenomic libraries to expand the structural diversity of biomedically relevant natural products.</title>
        <authorList>
            <person name="Owen J.G."/>
            <person name="Reddy B.V."/>
            <person name="Ternei M.A."/>
            <person name="Charlop-Powers Z."/>
            <person name="Calle P.Y."/>
            <person name="Kim J.H."/>
            <person name="Brady S.F."/>
        </authorList>
    </citation>
    <scope>NUCLEOTIDE SEQUENCE</scope>
</reference>
<feature type="region of interest" description="Disordered" evidence="1">
    <location>
        <begin position="26"/>
        <end position="46"/>
    </location>
</feature>
<evidence type="ECO:0000313" key="2">
    <source>
        <dbReference type="EMBL" id="AGS49890.1"/>
    </source>
</evidence>
<evidence type="ECO:0000256" key="1">
    <source>
        <dbReference type="SAM" id="MobiDB-lite"/>
    </source>
</evidence>
<dbReference type="AlphaFoldDB" id="S5TLK4"/>
<accession>S5TLK4</accession>
<proteinExistence type="predicted"/>
<dbReference type="EMBL" id="KF264561">
    <property type="protein sequence ID" value="AGS49890.1"/>
    <property type="molecule type" value="Genomic_DNA"/>
</dbReference>
<organism evidence="2">
    <name type="scientific">uncultured bacterium esnapd21</name>
    <dbReference type="NCBI Taxonomy" id="1366603"/>
    <lineage>
        <taxon>Bacteria</taxon>
        <taxon>environmental samples</taxon>
    </lineage>
</organism>
<feature type="compositionally biased region" description="Basic residues" evidence="1">
    <location>
        <begin position="29"/>
        <end position="42"/>
    </location>
</feature>
<sequence length="84" mass="10227">MLKRIAHFLLDRYISRQHRYDGAHYDRKPWKKSKKARHKRPWHAGYPNPPYNRGAYEGDPYGYQRPRGLKAAIFEALLYRLTRR</sequence>
<protein>
    <submittedName>
        <fullName evidence="2">Uncharacterized protein</fullName>
    </submittedName>
</protein>
<name>S5TLK4_9BACT</name>